<keyword evidence="2" id="KW-0732">Signal</keyword>
<evidence type="ECO:0000313" key="4">
    <source>
        <dbReference type="EMBL" id="SEW54097.1"/>
    </source>
</evidence>
<feature type="domain" description="TonB-dependent receptor plug" evidence="3">
    <location>
        <begin position="112"/>
        <end position="217"/>
    </location>
</feature>
<dbReference type="STRING" id="29529.SAMN04488122_5920"/>
<keyword evidence="1" id="KW-1134">Transmembrane beta strand</keyword>
<dbReference type="InterPro" id="IPR039426">
    <property type="entry name" value="TonB-dep_rcpt-like"/>
</dbReference>
<gene>
    <name evidence="4" type="ORF">SAMN04488122_5920</name>
</gene>
<keyword evidence="1" id="KW-0813">Transport</keyword>
<comment type="subcellular location">
    <subcellularLocation>
        <location evidence="1">Cell outer membrane</location>
        <topology evidence="1">Multi-pass membrane protein</topology>
    </subcellularLocation>
</comment>
<dbReference type="RefSeq" id="WP_089901762.1">
    <property type="nucleotide sequence ID" value="NZ_FOJG01000002.1"/>
</dbReference>
<proteinExistence type="inferred from homology"/>
<keyword evidence="1" id="KW-0472">Membrane</keyword>
<dbReference type="GO" id="GO:0009279">
    <property type="term" value="C:cell outer membrane"/>
    <property type="evidence" value="ECO:0007669"/>
    <property type="project" value="UniProtKB-SubCell"/>
</dbReference>
<keyword evidence="1" id="KW-0812">Transmembrane</keyword>
<sequence>MKRWLCMLLLLGYAFSSNAQSHPVTGRVIDDAGQPLLGVSIKLSGTSTGTNTDTKGNFSIAAAPSDRLIFSFVGYKPDTISVGNKTTFQVVLKDNVSTLNDVVVVGYGTQKKANLTGAVAQVTGQVLENRPLPNLSQGLQGVIPNLNLIPGDGKPIQSPAYNIRGTTSIGQGGSALILIDGVEGDPSMINPADVGSVTVLKDASSAAIYGARAAFGVVLITTKVPVKDRLSVSYSSNYSLKKPTTVPDMVTNGYEYAKNFNEAWTAWNDYSQTPQNINKTQPFSPAYLAALKAHNDDPSLPKTIVNAAGAYEYYGNTDWYGLLYKDHTTATDQNLTVSGSSGKASYYITGRYYGQDGLFRFNSDDYKMYNLRAKGNIQLFPFLQVYNNTEFSNRDYHNPVNVGEGGGIWRNMADEAHPSSMLLNPDGTLTASAAYTVGDLYYGKNGLDWNKQLFRNTTGFVANIYKDKFRLKGDFTFQNTADNQKRIRVPVPYSNAPGVIAYVGSNYNDLMMSNYNTLYMASNIYGEYENHFGGNTHYFKALVGFNYEQSTYKGFATTRNGLVYSDAKDLNLALGTNINTAGGYDRWAIMGEFFRLNYSYKDRYLVEVNGRYDGSSKFPSNQRYAFFPSVSAGWRVAQEPFWKVSPKIISDLKVRGSYGSLGNGNVASYAFQEKMAITQSGRVINGGKQQQTTQPAVLPDGLTWETSTTRDLGLDLTALNDHLTINGDAYTRITKNMFTVGQTLPAVFGTDVPKGNYADLKTVGWEISVGWKDQFNVASKPLHYAVSVSMADYKATITKYNNTNNKLTDYYVGQKYGEIWGYVNDGYWNKDNVAQAAKTQALFKASNSGQWLPGDIKFKDLNGDGVINNGANTLSQHGDLAIIGDTLPRYTYGISLNADWNNFFVGAFFQGVLQQNWWPGSESDVFWGQYNRPYNFMPKSQEGKIWSEDNPDAYFPRYRGYVAQNGAGELASAQSKYLQNVAYIRLKNLQVGYNLPHSLVSRAKMSSARVYLSAENLWSWSPLYKITRDLDVESIRRSDTVTDTNSSGNGNNYPILKSYTIGINITL</sequence>
<dbReference type="Gene3D" id="2.170.130.10">
    <property type="entry name" value="TonB-dependent receptor, plug domain"/>
    <property type="match status" value="1"/>
</dbReference>
<reference evidence="5" key="1">
    <citation type="submission" date="2016-10" db="EMBL/GenBank/DDBJ databases">
        <authorList>
            <person name="Varghese N."/>
            <person name="Submissions S."/>
        </authorList>
    </citation>
    <scope>NUCLEOTIDE SEQUENCE [LARGE SCALE GENOMIC DNA]</scope>
    <source>
        <strain evidence="5">DSM 3695</strain>
    </source>
</reference>
<dbReference type="InterPro" id="IPR023997">
    <property type="entry name" value="TonB-dep_OMP_SusC/RagA_CS"/>
</dbReference>
<dbReference type="InterPro" id="IPR037066">
    <property type="entry name" value="Plug_dom_sf"/>
</dbReference>
<dbReference type="Pfam" id="PF13715">
    <property type="entry name" value="CarbopepD_reg_2"/>
    <property type="match status" value="1"/>
</dbReference>
<feature type="signal peptide" evidence="2">
    <location>
        <begin position="1"/>
        <end position="19"/>
    </location>
</feature>
<dbReference type="PROSITE" id="PS52016">
    <property type="entry name" value="TONB_DEPENDENT_REC_3"/>
    <property type="match status" value="1"/>
</dbReference>
<evidence type="ECO:0000256" key="1">
    <source>
        <dbReference type="PROSITE-ProRule" id="PRU01360"/>
    </source>
</evidence>
<dbReference type="EMBL" id="FOJG01000002">
    <property type="protein sequence ID" value="SEW54097.1"/>
    <property type="molecule type" value="Genomic_DNA"/>
</dbReference>
<dbReference type="Pfam" id="PF07715">
    <property type="entry name" value="Plug"/>
    <property type="match status" value="1"/>
</dbReference>
<keyword evidence="1" id="KW-0998">Cell outer membrane</keyword>
<protein>
    <submittedName>
        <fullName evidence="4">TonB-linked outer membrane protein, SusC/RagA family</fullName>
    </submittedName>
</protein>
<dbReference type="NCBIfam" id="TIGR04056">
    <property type="entry name" value="OMP_RagA_SusC"/>
    <property type="match status" value="1"/>
</dbReference>
<dbReference type="NCBIfam" id="TIGR04057">
    <property type="entry name" value="SusC_RagA_signa"/>
    <property type="match status" value="1"/>
</dbReference>
<evidence type="ECO:0000256" key="2">
    <source>
        <dbReference type="SAM" id="SignalP"/>
    </source>
</evidence>
<keyword evidence="5" id="KW-1185">Reference proteome</keyword>
<name>A0A1I0SBM1_9BACT</name>
<dbReference type="Proteomes" id="UP000199310">
    <property type="component" value="Unassembled WGS sequence"/>
</dbReference>
<dbReference type="InterPro" id="IPR008969">
    <property type="entry name" value="CarboxyPept-like_regulatory"/>
</dbReference>
<evidence type="ECO:0000259" key="3">
    <source>
        <dbReference type="Pfam" id="PF07715"/>
    </source>
</evidence>
<dbReference type="SUPFAM" id="SSF56935">
    <property type="entry name" value="Porins"/>
    <property type="match status" value="1"/>
</dbReference>
<evidence type="ECO:0000313" key="5">
    <source>
        <dbReference type="Proteomes" id="UP000199310"/>
    </source>
</evidence>
<accession>A0A1I0SBM1</accession>
<organism evidence="4 5">
    <name type="scientific">Chitinophaga arvensicola</name>
    <dbReference type="NCBI Taxonomy" id="29529"/>
    <lineage>
        <taxon>Bacteria</taxon>
        <taxon>Pseudomonadati</taxon>
        <taxon>Bacteroidota</taxon>
        <taxon>Chitinophagia</taxon>
        <taxon>Chitinophagales</taxon>
        <taxon>Chitinophagaceae</taxon>
        <taxon>Chitinophaga</taxon>
    </lineage>
</organism>
<dbReference type="InterPro" id="IPR023996">
    <property type="entry name" value="TonB-dep_OMP_SusC/RagA"/>
</dbReference>
<comment type="similarity">
    <text evidence="1">Belongs to the TonB-dependent receptor family.</text>
</comment>
<dbReference type="Gene3D" id="2.60.40.1120">
    <property type="entry name" value="Carboxypeptidase-like, regulatory domain"/>
    <property type="match status" value="1"/>
</dbReference>
<dbReference type="OrthoDB" id="604358at2"/>
<dbReference type="AlphaFoldDB" id="A0A1I0SBM1"/>
<dbReference type="InterPro" id="IPR012910">
    <property type="entry name" value="Plug_dom"/>
</dbReference>
<feature type="chain" id="PRO_5011594577" evidence="2">
    <location>
        <begin position="20"/>
        <end position="1067"/>
    </location>
</feature>
<dbReference type="SUPFAM" id="SSF49464">
    <property type="entry name" value="Carboxypeptidase regulatory domain-like"/>
    <property type="match status" value="1"/>
</dbReference>